<protein>
    <recommendedName>
        <fullName evidence="1">Type II/III secretion system secretin-like domain-containing protein</fullName>
    </recommendedName>
</protein>
<reference evidence="2" key="1">
    <citation type="journal article" date="2014" name="Front. Microbiol.">
        <title>High frequency of phylogenetically diverse reductive dehalogenase-homologous genes in deep subseafloor sedimentary metagenomes.</title>
        <authorList>
            <person name="Kawai M."/>
            <person name="Futagami T."/>
            <person name="Toyoda A."/>
            <person name="Takaki Y."/>
            <person name="Nishi S."/>
            <person name="Hori S."/>
            <person name="Arai W."/>
            <person name="Tsubouchi T."/>
            <person name="Morono Y."/>
            <person name="Uchiyama I."/>
            <person name="Ito T."/>
            <person name="Fujiyama A."/>
            <person name="Inagaki F."/>
            <person name="Takami H."/>
        </authorList>
    </citation>
    <scope>NUCLEOTIDE SEQUENCE</scope>
    <source>
        <strain evidence="2">Expedition CK06-06</strain>
    </source>
</reference>
<feature type="domain" description="Type II/III secretion system secretin-like" evidence="1">
    <location>
        <begin position="69"/>
        <end position="245"/>
    </location>
</feature>
<dbReference type="InterPro" id="IPR050810">
    <property type="entry name" value="Bact_Secretion_Sys_Channel"/>
</dbReference>
<dbReference type="PANTHER" id="PTHR30332">
    <property type="entry name" value="PROBABLE GENERAL SECRETION PATHWAY PROTEIN D"/>
    <property type="match status" value="1"/>
</dbReference>
<evidence type="ECO:0000259" key="1">
    <source>
        <dbReference type="Pfam" id="PF00263"/>
    </source>
</evidence>
<dbReference type="AlphaFoldDB" id="X0XI92"/>
<gene>
    <name evidence="2" type="ORF">S01H1_51632</name>
</gene>
<dbReference type="PANTHER" id="PTHR30332:SF17">
    <property type="entry name" value="TYPE IV PILIATION SYSTEM PROTEIN DR_0774-RELATED"/>
    <property type="match status" value="1"/>
</dbReference>
<dbReference type="Pfam" id="PF00263">
    <property type="entry name" value="Secretin"/>
    <property type="match status" value="1"/>
</dbReference>
<dbReference type="InterPro" id="IPR001775">
    <property type="entry name" value="GspD/PilQ"/>
</dbReference>
<proteinExistence type="predicted"/>
<dbReference type="EMBL" id="BARS01033323">
    <property type="protein sequence ID" value="GAG24671.1"/>
    <property type="molecule type" value="Genomic_DNA"/>
</dbReference>
<feature type="non-terminal residue" evidence="2">
    <location>
        <position position="1"/>
    </location>
</feature>
<evidence type="ECO:0000313" key="2">
    <source>
        <dbReference type="EMBL" id="GAG24671.1"/>
    </source>
</evidence>
<dbReference type="PRINTS" id="PR00811">
    <property type="entry name" value="BCTERIALGSPD"/>
</dbReference>
<dbReference type="GO" id="GO:0009306">
    <property type="term" value="P:protein secretion"/>
    <property type="evidence" value="ECO:0007669"/>
    <property type="project" value="InterPro"/>
</dbReference>
<name>X0XI92_9ZZZZ</name>
<organism evidence="2">
    <name type="scientific">marine sediment metagenome</name>
    <dbReference type="NCBI Taxonomy" id="412755"/>
    <lineage>
        <taxon>unclassified sequences</taxon>
        <taxon>metagenomes</taxon>
        <taxon>ecological metagenomes</taxon>
    </lineage>
</organism>
<sequence>IEAKIVEVALNDQYRYGVDWKAAFKSLEDQGFRISLDDFSGNVWTGTAGGTVTLASVASRNINGVIEMLKTVGRTNVISSPRITVLNNEEARVLVGTEQPIVTSTTTVPEGGQSITSESVTYIDVGVELTVTPTINKDGYVTMKIKPEISSLGTKIETAHSGEFSQGNYVYPVSKSETETTVMVKDGHTIIIAGLIQDRDIMEEDKIPFLGDIPLIGALFKNKTVGSTDQAEKEELVIFLTPYIIHGDETFPEAENVWYG</sequence>
<feature type="non-terminal residue" evidence="2">
    <location>
        <position position="260"/>
    </location>
</feature>
<comment type="caution">
    <text evidence="2">The sequence shown here is derived from an EMBL/GenBank/DDBJ whole genome shotgun (WGS) entry which is preliminary data.</text>
</comment>
<dbReference type="GO" id="GO:0015627">
    <property type="term" value="C:type II protein secretion system complex"/>
    <property type="evidence" value="ECO:0007669"/>
    <property type="project" value="TreeGrafter"/>
</dbReference>
<accession>X0XI92</accession>
<dbReference type="InterPro" id="IPR004846">
    <property type="entry name" value="T2SS/T3SS_dom"/>
</dbReference>